<protein>
    <submittedName>
        <fullName evidence="3">Uncharacterized protein</fullName>
    </submittedName>
</protein>
<sequence>MEDRNTGFRKEQVICEAELLDEKQRLQSVKELHEIGQNAEKAQLKNLRARTAQEPQTDSACSTPKSTVSKTQVEDSLCIHGSLKRKPDELEREIEASVTGKRKQQSVGLASALPTNMGMNGSENFKQSNTLHGDNRVLPNEETTSMKEDSSSWDKTAGPEGGEEDMDCSLTSGTCKKRDRATSNATQSSTEEGGKQADEDDEESEGELKEDDTKMEEEDKESLEYVQQYVKSLERARSVESKVRLAHHKHLRNLRAVTTMANDINTENKFEVLEKEGEINEFYAAQYSLKTKVENEKMKVNLSSYGQHFTWPKPYEEKNEGKRAKRQRNTASKSKAEEQTNQTTEDSETVDELNRQAAILEAQVNALRDQNRELDDNCLNLKDIVTWYNKEIEAAARLDALTNPKQRTVIPYRWNTTYETWEIAYHVVNSYLRVGKMEIPLLVVTNNLSENISESPVRDLGLTISLRMVRRGEAELSVVHLVEPSPESAGKARVTLGVEAMSAQEVKDVAEVSEVLLKDTTVDQDIVEVDENVLLQDVPEDVVHRPLKGSGSISEAEWHHRELVVAESRSERGLRLVGCSDVDLMVTATKINLRKEAVAC</sequence>
<reference evidence="3 4" key="1">
    <citation type="journal article" date="2018" name="Cell">
        <title>The Chara Genome: Secondary Complexity and Implications for Plant Terrestrialization.</title>
        <authorList>
            <person name="Nishiyama T."/>
            <person name="Sakayama H."/>
            <person name="Vries J.D."/>
            <person name="Buschmann H."/>
            <person name="Saint-Marcoux D."/>
            <person name="Ullrich K.K."/>
            <person name="Haas F.B."/>
            <person name="Vanderstraeten L."/>
            <person name="Becker D."/>
            <person name="Lang D."/>
            <person name="Vosolsobe S."/>
            <person name="Rombauts S."/>
            <person name="Wilhelmsson P.K.I."/>
            <person name="Janitza P."/>
            <person name="Kern R."/>
            <person name="Heyl A."/>
            <person name="Rumpler F."/>
            <person name="Villalobos L.I.A.C."/>
            <person name="Clay J.M."/>
            <person name="Skokan R."/>
            <person name="Toyoda A."/>
            <person name="Suzuki Y."/>
            <person name="Kagoshima H."/>
            <person name="Schijlen E."/>
            <person name="Tajeshwar N."/>
            <person name="Catarino B."/>
            <person name="Hetherington A.J."/>
            <person name="Saltykova A."/>
            <person name="Bonnot C."/>
            <person name="Breuninger H."/>
            <person name="Symeonidi A."/>
            <person name="Radhakrishnan G.V."/>
            <person name="Van Nieuwerburgh F."/>
            <person name="Deforce D."/>
            <person name="Chang C."/>
            <person name="Karol K.G."/>
            <person name="Hedrich R."/>
            <person name="Ulvskov P."/>
            <person name="Glockner G."/>
            <person name="Delwiche C.F."/>
            <person name="Petrasek J."/>
            <person name="Van de Peer Y."/>
            <person name="Friml J."/>
            <person name="Beilby M."/>
            <person name="Dolan L."/>
            <person name="Kohara Y."/>
            <person name="Sugano S."/>
            <person name="Fujiyama A."/>
            <person name="Delaux P.-M."/>
            <person name="Quint M."/>
            <person name="TheiBen G."/>
            <person name="Hagemann M."/>
            <person name="Harholt J."/>
            <person name="Dunand C."/>
            <person name="Zachgo S."/>
            <person name="Langdale J."/>
            <person name="Maumus F."/>
            <person name="Straeten D.V.D."/>
            <person name="Gould S.B."/>
            <person name="Rensing S.A."/>
        </authorList>
    </citation>
    <scope>NUCLEOTIDE SEQUENCE [LARGE SCALE GENOMIC DNA]</scope>
    <source>
        <strain evidence="3 4">S276</strain>
    </source>
</reference>
<proteinExistence type="predicted"/>
<feature type="compositionally biased region" description="Polar residues" evidence="2">
    <location>
        <begin position="182"/>
        <end position="191"/>
    </location>
</feature>
<dbReference type="Gramene" id="GBG89256">
    <property type="protein sequence ID" value="GBG89256"/>
    <property type="gene ID" value="CBR_g48963"/>
</dbReference>
<evidence type="ECO:0000256" key="2">
    <source>
        <dbReference type="SAM" id="MobiDB-lite"/>
    </source>
</evidence>
<feature type="coiled-coil region" evidence="1">
    <location>
        <begin position="350"/>
        <end position="384"/>
    </location>
</feature>
<dbReference type="Proteomes" id="UP000265515">
    <property type="component" value="Unassembled WGS sequence"/>
</dbReference>
<organism evidence="3 4">
    <name type="scientific">Chara braunii</name>
    <name type="common">Braun's stonewort</name>
    <dbReference type="NCBI Taxonomy" id="69332"/>
    <lineage>
        <taxon>Eukaryota</taxon>
        <taxon>Viridiplantae</taxon>
        <taxon>Streptophyta</taxon>
        <taxon>Charophyceae</taxon>
        <taxon>Charales</taxon>
        <taxon>Characeae</taxon>
        <taxon>Chara</taxon>
    </lineage>
</organism>
<dbReference type="AlphaFoldDB" id="A0A388M3Z0"/>
<gene>
    <name evidence="3" type="ORF">CBR_g48963</name>
</gene>
<feature type="compositionally biased region" description="Polar residues" evidence="2">
    <location>
        <begin position="53"/>
        <end position="71"/>
    </location>
</feature>
<feature type="region of interest" description="Disordered" evidence="2">
    <location>
        <begin position="47"/>
        <end position="73"/>
    </location>
</feature>
<keyword evidence="4" id="KW-1185">Reference proteome</keyword>
<name>A0A388M3Z0_CHABU</name>
<feature type="compositionally biased region" description="Acidic residues" evidence="2">
    <location>
        <begin position="198"/>
        <end position="221"/>
    </location>
</feature>
<evidence type="ECO:0000313" key="3">
    <source>
        <dbReference type="EMBL" id="GBG89256.1"/>
    </source>
</evidence>
<evidence type="ECO:0000313" key="4">
    <source>
        <dbReference type="Proteomes" id="UP000265515"/>
    </source>
</evidence>
<feature type="region of interest" description="Disordered" evidence="2">
    <location>
        <begin position="311"/>
        <end position="350"/>
    </location>
</feature>
<keyword evidence="1" id="KW-0175">Coiled coil</keyword>
<comment type="caution">
    <text evidence="3">The sequence shown here is derived from an EMBL/GenBank/DDBJ whole genome shotgun (WGS) entry which is preliminary data.</text>
</comment>
<evidence type="ECO:0000256" key="1">
    <source>
        <dbReference type="SAM" id="Coils"/>
    </source>
</evidence>
<dbReference type="EMBL" id="BFEA01000725">
    <property type="protein sequence ID" value="GBG89256.1"/>
    <property type="molecule type" value="Genomic_DNA"/>
</dbReference>
<feature type="compositionally biased region" description="Polar residues" evidence="2">
    <location>
        <begin position="105"/>
        <end position="132"/>
    </location>
</feature>
<accession>A0A388M3Z0</accession>
<feature type="compositionally biased region" description="Polar residues" evidence="2">
    <location>
        <begin position="329"/>
        <end position="344"/>
    </location>
</feature>
<feature type="region of interest" description="Disordered" evidence="2">
    <location>
        <begin position="88"/>
        <end position="222"/>
    </location>
</feature>